<reference evidence="4" key="1">
    <citation type="submission" date="2019-07" db="EMBL/GenBank/DDBJ databases">
        <title>Chitinimonas sp. nov., isolated from Ny-Alesund, arctica soil.</title>
        <authorList>
            <person name="Xu Q."/>
            <person name="Peng F."/>
        </authorList>
    </citation>
    <scope>NUCLEOTIDE SEQUENCE [LARGE SCALE GENOMIC DNA]</scope>
    <source>
        <strain evidence="4">R3-44</strain>
    </source>
</reference>
<proteinExistence type="predicted"/>
<dbReference type="Pfam" id="PF01569">
    <property type="entry name" value="PAP2"/>
    <property type="match status" value="1"/>
</dbReference>
<dbReference type="InterPro" id="IPR036938">
    <property type="entry name" value="PAP2/HPO_sf"/>
</dbReference>
<dbReference type="InterPro" id="IPR010344">
    <property type="entry name" value="YbjH"/>
</dbReference>
<dbReference type="AlphaFoldDB" id="A0A516SC34"/>
<dbReference type="KEGG" id="cari:FNU76_04735"/>
<accession>A0A516SC34</accession>
<dbReference type="Pfam" id="PF06082">
    <property type="entry name" value="YjbH"/>
    <property type="match status" value="2"/>
</dbReference>
<feature type="domain" description="Phosphatidic acid phosphatase type 2/haloperoxidase" evidence="2">
    <location>
        <begin position="798"/>
        <end position="907"/>
    </location>
</feature>
<dbReference type="Gene3D" id="1.20.144.10">
    <property type="entry name" value="Phosphatidic acid phosphatase type 2/haloperoxidase"/>
    <property type="match status" value="1"/>
</dbReference>
<dbReference type="EMBL" id="CP041730">
    <property type="protein sequence ID" value="QDQ25712.1"/>
    <property type="molecule type" value="Genomic_DNA"/>
</dbReference>
<feature type="chain" id="PRO_5022069944" evidence="1">
    <location>
        <begin position="23"/>
        <end position="934"/>
    </location>
</feature>
<dbReference type="SMART" id="SM00014">
    <property type="entry name" value="acidPPc"/>
    <property type="match status" value="1"/>
</dbReference>
<keyword evidence="4" id="KW-1185">Reference proteome</keyword>
<dbReference type="Proteomes" id="UP000317550">
    <property type="component" value="Chromosome"/>
</dbReference>
<protein>
    <submittedName>
        <fullName evidence="3">Phosphatase PAP2 family protein</fullName>
    </submittedName>
</protein>
<keyword evidence="1" id="KW-0732">Signal</keyword>
<gene>
    <name evidence="3" type="ORF">FNU76_04735</name>
</gene>
<dbReference type="InterPro" id="IPR000326">
    <property type="entry name" value="PAP2/HPO"/>
</dbReference>
<sequence length="934" mass="102549">MPKRPRSALLLPLLISSLFAQADSSLGGQSGLIQMPDARIGPDGTWRLGYNQQSPYRAIWSSISLMPWLEASGRFTRVSGVKGFAVDQGYGDYGDKAFAAKLKLHEEEGWLPSVVLGIDDFEGTGLFSSQYLVASKQIGPLDVSLGYGKKRIDGAFGGVRYALPFAENVRLVAEYEANNYANAQGKAANRKKGVNVGVEYKWGWLNGQLSRLNDGTVGANLFVSVPLNQKEFIPKFDEPAVMASLPPRPTEQQWHNDTQYRRNLLRALSKQDFRDIRFNLSGTTLQLSLTNTRISKPSRIAGRAARIALAHAPFGTREIVVTIEQNGSSIQSYEFTDTDALSNYFNGSLSREKLARTITIRQPSPNEQLQKDEAAELLTALDDMRYSTELQAGGGSGELGQLTIRDTGLSNLRISPKIGTYFNDPSGVLKYDLYLHSGLTARLARNTFVELAATATVLENVSTVTQASNSELPHVRSDIADYKRDGRYTLSRAVVNQYFHLDKGLYGRASAGLYEEMYGGVGGQVLYQPDGAPVSFDLAVDWLKQRGTAGDFRFRDYKTTTAIASLHYRIPSQGITATVRAGRFLARDEGARFEMSRRFQSGVEVGAWYTVTNGHDITSPGTPSKPYRDKGIFMTVPLNIMLTRDTAATGSYGLSPWTRDVGQMVNSPGDIYSHVSRYFSNREDHDGLVELGDHDDNYPMQRPTSLFFRRPLHDFGALLASGAADTASISALKKGAVAGGMIWLASRLDDKVDRRTSRAEPSKRERSTIKLGNALPWAGLAVSGALATYEGDDRLSRTAYSALQAGLAAGALSEAGKWAFGRARPSTEKGHGNFDGFNTKRAQHSFPSSHVAVATAVVTPFAQEYNLPGLYVLPGLTQYARLRGREHWFSDVMAGSMLGYAVGNYAWEWNRKRSKNQPSIQIGAQSVNLSWDLP</sequence>
<evidence type="ECO:0000259" key="2">
    <source>
        <dbReference type="SMART" id="SM00014"/>
    </source>
</evidence>
<evidence type="ECO:0000313" key="4">
    <source>
        <dbReference type="Proteomes" id="UP000317550"/>
    </source>
</evidence>
<name>A0A516SC34_9NEIS</name>
<evidence type="ECO:0000256" key="1">
    <source>
        <dbReference type="SAM" id="SignalP"/>
    </source>
</evidence>
<dbReference type="OrthoDB" id="19542at2"/>
<feature type="signal peptide" evidence="1">
    <location>
        <begin position="1"/>
        <end position="22"/>
    </location>
</feature>
<dbReference type="RefSeq" id="WP_143856637.1">
    <property type="nucleotide sequence ID" value="NZ_CP041730.1"/>
</dbReference>
<evidence type="ECO:0000313" key="3">
    <source>
        <dbReference type="EMBL" id="QDQ25712.1"/>
    </source>
</evidence>
<dbReference type="SUPFAM" id="SSF48317">
    <property type="entry name" value="Acid phosphatase/Vanadium-dependent haloperoxidase"/>
    <property type="match status" value="1"/>
</dbReference>
<organism evidence="3 4">
    <name type="scientific">Chitinimonas arctica</name>
    <dbReference type="NCBI Taxonomy" id="2594795"/>
    <lineage>
        <taxon>Bacteria</taxon>
        <taxon>Pseudomonadati</taxon>
        <taxon>Pseudomonadota</taxon>
        <taxon>Betaproteobacteria</taxon>
        <taxon>Neisseriales</taxon>
        <taxon>Chitinibacteraceae</taxon>
        <taxon>Chitinimonas</taxon>
    </lineage>
</organism>